<name>A0AAV3REI1_LITER</name>
<comment type="caution">
    <text evidence="1">The sequence shown here is derived from an EMBL/GenBank/DDBJ whole genome shotgun (WGS) entry which is preliminary data.</text>
</comment>
<keyword evidence="2" id="KW-1185">Reference proteome</keyword>
<sequence>MIDATTGQEALKFIGGSLGYNQICMDPADEELMTFRTPKESILLQSYALWTKECWRHISKSHGKDIR</sequence>
<proteinExistence type="predicted"/>
<gene>
    <name evidence="1" type="ORF">LIER_41508</name>
</gene>
<evidence type="ECO:0000313" key="1">
    <source>
        <dbReference type="EMBL" id="GAA0173343.1"/>
    </source>
</evidence>
<dbReference type="Proteomes" id="UP001454036">
    <property type="component" value="Unassembled WGS sequence"/>
</dbReference>
<reference evidence="1 2" key="1">
    <citation type="submission" date="2024-01" db="EMBL/GenBank/DDBJ databases">
        <title>The complete chloroplast genome sequence of Lithospermum erythrorhizon: insights into the phylogenetic relationship among Boraginaceae species and the maternal lineages of purple gromwells.</title>
        <authorList>
            <person name="Okada T."/>
            <person name="Watanabe K."/>
        </authorList>
    </citation>
    <scope>NUCLEOTIDE SEQUENCE [LARGE SCALE GENOMIC DNA]</scope>
</reference>
<accession>A0AAV3REI1</accession>
<dbReference type="EMBL" id="BAABME010026128">
    <property type="protein sequence ID" value="GAA0173343.1"/>
    <property type="molecule type" value="Genomic_DNA"/>
</dbReference>
<evidence type="ECO:0000313" key="2">
    <source>
        <dbReference type="Proteomes" id="UP001454036"/>
    </source>
</evidence>
<organism evidence="1 2">
    <name type="scientific">Lithospermum erythrorhizon</name>
    <name type="common">Purple gromwell</name>
    <name type="synonym">Lithospermum officinale var. erythrorhizon</name>
    <dbReference type="NCBI Taxonomy" id="34254"/>
    <lineage>
        <taxon>Eukaryota</taxon>
        <taxon>Viridiplantae</taxon>
        <taxon>Streptophyta</taxon>
        <taxon>Embryophyta</taxon>
        <taxon>Tracheophyta</taxon>
        <taxon>Spermatophyta</taxon>
        <taxon>Magnoliopsida</taxon>
        <taxon>eudicotyledons</taxon>
        <taxon>Gunneridae</taxon>
        <taxon>Pentapetalae</taxon>
        <taxon>asterids</taxon>
        <taxon>lamiids</taxon>
        <taxon>Boraginales</taxon>
        <taxon>Boraginaceae</taxon>
        <taxon>Boraginoideae</taxon>
        <taxon>Lithospermeae</taxon>
        <taxon>Lithospermum</taxon>
    </lineage>
</organism>
<protein>
    <submittedName>
        <fullName evidence="1">Uncharacterized protein</fullName>
    </submittedName>
</protein>
<dbReference type="AlphaFoldDB" id="A0AAV3REI1"/>